<gene>
    <name evidence="2" type="ORF">PRIO_3249</name>
</gene>
<organism evidence="2 3">
    <name type="scientific">Paenibacillus riograndensis SBR5</name>
    <dbReference type="NCBI Taxonomy" id="1073571"/>
    <lineage>
        <taxon>Bacteria</taxon>
        <taxon>Bacillati</taxon>
        <taxon>Bacillota</taxon>
        <taxon>Bacilli</taxon>
        <taxon>Bacillales</taxon>
        <taxon>Paenibacillaceae</taxon>
        <taxon>Paenibacillus</taxon>
        <taxon>Paenibacillus sonchi group</taxon>
    </lineage>
</organism>
<sequence>MLKMNNFFVHSNHLYYIGGSYLSTQITLAATFLICSYFIICSLLNATWFEKLINFQSKRYAFYTSENYMYMNDEQY</sequence>
<name>A0A0E4HA51_9BACL</name>
<feature type="transmembrane region" description="Helical" evidence="1">
    <location>
        <begin position="26"/>
        <end position="49"/>
    </location>
</feature>
<proteinExistence type="predicted"/>
<evidence type="ECO:0000313" key="3">
    <source>
        <dbReference type="Proteomes" id="UP000033163"/>
    </source>
</evidence>
<dbReference type="KEGG" id="pri:PRIO_3249"/>
<accession>A0A0E4HA51</accession>
<reference evidence="3" key="1">
    <citation type="submission" date="2015-03" db="EMBL/GenBank/DDBJ databases">
        <authorList>
            <person name="Wibberg D."/>
        </authorList>
    </citation>
    <scope>NUCLEOTIDE SEQUENCE [LARGE SCALE GENOMIC DNA]</scope>
</reference>
<keyword evidence="1" id="KW-1133">Transmembrane helix</keyword>
<keyword evidence="1" id="KW-0812">Transmembrane</keyword>
<dbReference type="AlphaFoldDB" id="A0A0E4HA51"/>
<keyword evidence="1" id="KW-0472">Membrane</keyword>
<protein>
    <submittedName>
        <fullName evidence="2">Putative membrane protein</fullName>
    </submittedName>
</protein>
<dbReference type="PATRIC" id="fig|1073571.4.peg.3471"/>
<dbReference type="EMBL" id="LN831776">
    <property type="protein sequence ID" value="CQR55652.1"/>
    <property type="molecule type" value="Genomic_DNA"/>
</dbReference>
<dbReference type="Proteomes" id="UP000033163">
    <property type="component" value="Chromosome I"/>
</dbReference>
<evidence type="ECO:0000256" key="1">
    <source>
        <dbReference type="SAM" id="Phobius"/>
    </source>
</evidence>
<dbReference type="HOGENOM" id="CLU_2651092_0_0_9"/>
<evidence type="ECO:0000313" key="2">
    <source>
        <dbReference type="EMBL" id="CQR55652.1"/>
    </source>
</evidence>